<keyword evidence="1" id="KW-0812">Transmembrane</keyword>
<evidence type="ECO:0000313" key="2">
    <source>
        <dbReference type="EMBL" id="OIO20418.1"/>
    </source>
</evidence>
<gene>
    <name evidence="2" type="ORF">AUJ23_00315</name>
</gene>
<organism evidence="2 3">
    <name type="scientific">Candidatus Magasanikbacteria bacterium CG1_02_32_51</name>
    <dbReference type="NCBI Taxonomy" id="1805238"/>
    <lineage>
        <taxon>Bacteria</taxon>
        <taxon>Candidatus Magasanikiibacteriota</taxon>
    </lineage>
</organism>
<evidence type="ECO:0000256" key="1">
    <source>
        <dbReference type="SAM" id="Phobius"/>
    </source>
</evidence>
<name>A0A1J4U7A4_9BACT</name>
<dbReference type="EMBL" id="MNVC01000005">
    <property type="protein sequence ID" value="OIO20418.1"/>
    <property type="molecule type" value="Genomic_DNA"/>
</dbReference>
<comment type="caution">
    <text evidence="2">The sequence shown here is derived from an EMBL/GenBank/DDBJ whole genome shotgun (WGS) entry which is preliminary data.</text>
</comment>
<protein>
    <submittedName>
        <fullName evidence="2">Uncharacterized protein</fullName>
    </submittedName>
</protein>
<dbReference type="Proteomes" id="UP000181941">
    <property type="component" value="Unassembled WGS sequence"/>
</dbReference>
<accession>A0A1J4U7A4</accession>
<keyword evidence="1" id="KW-0472">Membrane</keyword>
<evidence type="ECO:0000313" key="3">
    <source>
        <dbReference type="Proteomes" id="UP000181941"/>
    </source>
</evidence>
<sequence length="65" mass="7153">MVPAVTVSSCGVKAKFWIVTLLEEVVIVLLVVVVFVVIVWLPQPVSIKGRKTNNKDIFLNIKFGG</sequence>
<feature type="transmembrane region" description="Helical" evidence="1">
    <location>
        <begin position="16"/>
        <end position="41"/>
    </location>
</feature>
<reference evidence="2 3" key="1">
    <citation type="journal article" date="2016" name="Environ. Microbiol.">
        <title>Genomic resolution of a cold subsurface aquifer community provides metabolic insights for novel microbes adapted to high CO concentrations.</title>
        <authorList>
            <person name="Probst A.J."/>
            <person name="Castelle C.J."/>
            <person name="Singh A."/>
            <person name="Brown C.T."/>
            <person name="Anantharaman K."/>
            <person name="Sharon I."/>
            <person name="Hug L.A."/>
            <person name="Burstein D."/>
            <person name="Emerson J.B."/>
            <person name="Thomas B.C."/>
            <person name="Banfield J.F."/>
        </authorList>
    </citation>
    <scope>NUCLEOTIDE SEQUENCE [LARGE SCALE GENOMIC DNA]</scope>
    <source>
        <strain evidence="2">CG1_02_32_51</strain>
    </source>
</reference>
<proteinExistence type="predicted"/>
<keyword evidence="1" id="KW-1133">Transmembrane helix</keyword>
<dbReference type="AlphaFoldDB" id="A0A1J4U7A4"/>